<evidence type="ECO:0000313" key="2">
    <source>
        <dbReference type="Proteomes" id="UP000886805"/>
    </source>
</evidence>
<dbReference type="Proteomes" id="UP000886805">
    <property type="component" value="Unassembled WGS sequence"/>
</dbReference>
<dbReference type="PANTHER" id="PTHR48098">
    <property type="entry name" value="ENTEROCHELIN ESTERASE-RELATED"/>
    <property type="match status" value="1"/>
</dbReference>
<dbReference type="GO" id="GO:0016747">
    <property type="term" value="F:acyltransferase activity, transferring groups other than amino-acyl groups"/>
    <property type="evidence" value="ECO:0007669"/>
    <property type="project" value="TreeGrafter"/>
</dbReference>
<dbReference type="Pfam" id="PF00756">
    <property type="entry name" value="Esterase"/>
    <property type="match status" value="1"/>
</dbReference>
<dbReference type="InterPro" id="IPR000801">
    <property type="entry name" value="Esterase-like"/>
</dbReference>
<dbReference type="PANTHER" id="PTHR48098:SF1">
    <property type="entry name" value="DIACYLGLYCEROL ACYLTRANSFERASE_MYCOLYLTRANSFERASE AG85A"/>
    <property type="match status" value="1"/>
</dbReference>
<proteinExistence type="predicted"/>
<accession>A0A9D2BE11</accession>
<dbReference type="InterPro" id="IPR029058">
    <property type="entry name" value="AB_hydrolase_fold"/>
</dbReference>
<dbReference type="Gene3D" id="3.40.50.1820">
    <property type="entry name" value="alpha/beta hydrolase"/>
    <property type="match status" value="1"/>
</dbReference>
<reference evidence="1" key="1">
    <citation type="journal article" date="2021" name="PeerJ">
        <title>Extensive microbial diversity within the chicken gut microbiome revealed by metagenomics and culture.</title>
        <authorList>
            <person name="Gilroy R."/>
            <person name="Ravi A."/>
            <person name="Getino M."/>
            <person name="Pursley I."/>
            <person name="Horton D.L."/>
            <person name="Alikhan N.F."/>
            <person name="Baker D."/>
            <person name="Gharbi K."/>
            <person name="Hall N."/>
            <person name="Watson M."/>
            <person name="Adriaenssens E.M."/>
            <person name="Foster-Nyarko E."/>
            <person name="Jarju S."/>
            <person name="Secka A."/>
            <person name="Antonio M."/>
            <person name="Oren A."/>
            <person name="Chaudhuri R.R."/>
            <person name="La Ragione R."/>
            <person name="Hildebrand F."/>
            <person name="Pallen M.J."/>
        </authorList>
    </citation>
    <scope>NUCLEOTIDE SEQUENCE</scope>
    <source>
        <strain evidence="1">ChiSxjej3B15-1167</strain>
    </source>
</reference>
<evidence type="ECO:0000313" key="1">
    <source>
        <dbReference type="EMBL" id="HIX73060.1"/>
    </source>
</evidence>
<dbReference type="InterPro" id="IPR050583">
    <property type="entry name" value="Mycobacterial_A85_antigen"/>
</dbReference>
<dbReference type="InterPro" id="IPR013783">
    <property type="entry name" value="Ig-like_fold"/>
</dbReference>
<dbReference type="EMBL" id="DXEQ01000257">
    <property type="protein sequence ID" value="HIX73060.1"/>
    <property type="molecule type" value="Genomic_DNA"/>
</dbReference>
<dbReference type="AlphaFoldDB" id="A0A9D2BE11"/>
<dbReference type="SUPFAM" id="SSF81296">
    <property type="entry name" value="E set domains"/>
    <property type="match status" value="1"/>
</dbReference>
<reference evidence="1" key="2">
    <citation type="submission" date="2021-04" db="EMBL/GenBank/DDBJ databases">
        <authorList>
            <person name="Gilroy R."/>
        </authorList>
    </citation>
    <scope>NUCLEOTIDE SEQUENCE</scope>
    <source>
        <strain evidence="1">ChiSxjej3B15-1167</strain>
    </source>
</reference>
<protein>
    <submittedName>
        <fullName evidence="1">Enterochelin esterase</fullName>
    </submittedName>
</protein>
<dbReference type="SUPFAM" id="SSF53474">
    <property type="entry name" value="alpha/beta-Hydrolases"/>
    <property type="match status" value="1"/>
</dbReference>
<sequence>MNYNMTHQALAFDRVLPWEGQVPACEIQPDGRAVLRITAPKAQTVSFVIMDEEYPCTRTEDGIWELELPFRTGHHYVQLKIDDVEVLTPLLPISYGYSRPYNYVELPVPDEDFYQIKDVPHGSVRREYFFSSVTGEWESCTVYTPAEYEEQTDKIYPVLYLQHGHGENETGWTTAGSLQFILDNLIAEGKAVPFAVVMCNGMVQTITDDGRRIVDFMLLESQLLTDVIPFVEKKFRIGGSRERRAMAGLSMGSLQTSIIGFTHPEYFCALGVFSGFVTDMMQGTELDMVDRGPGDNAHLRILDDAESFARAFPVFFRAIGDEDPYKNYFDEDDQMLEARHIAHTRRIYHGIHDWNVWRQCIRDFAQMIFR</sequence>
<dbReference type="Gene3D" id="2.60.40.10">
    <property type="entry name" value="Immunoglobulins"/>
    <property type="match status" value="1"/>
</dbReference>
<gene>
    <name evidence="1" type="ORF">H9849_08570</name>
</gene>
<comment type="caution">
    <text evidence="1">The sequence shown here is derived from an EMBL/GenBank/DDBJ whole genome shotgun (WGS) entry which is preliminary data.</text>
</comment>
<name>A0A9D2BE11_9FIRM</name>
<organism evidence="1 2">
    <name type="scientific">Candidatus Anaerobutyricum stercoripullorum</name>
    <dbReference type="NCBI Taxonomy" id="2838456"/>
    <lineage>
        <taxon>Bacteria</taxon>
        <taxon>Bacillati</taxon>
        <taxon>Bacillota</taxon>
        <taxon>Clostridia</taxon>
        <taxon>Lachnospirales</taxon>
        <taxon>Lachnospiraceae</taxon>
        <taxon>Anaerobutyricum</taxon>
    </lineage>
</organism>
<dbReference type="InterPro" id="IPR014756">
    <property type="entry name" value="Ig_E-set"/>
</dbReference>